<organism evidence="3 4">
    <name type="scientific">Tectimicrobiota bacterium</name>
    <dbReference type="NCBI Taxonomy" id="2528274"/>
    <lineage>
        <taxon>Bacteria</taxon>
        <taxon>Pseudomonadati</taxon>
        <taxon>Nitrospinota/Tectimicrobiota group</taxon>
        <taxon>Candidatus Tectimicrobiota</taxon>
    </lineage>
</organism>
<accession>A0A932FUD8</accession>
<dbReference type="SUPFAM" id="SSF52540">
    <property type="entry name" value="P-loop containing nucleoside triphosphate hydrolases"/>
    <property type="match status" value="1"/>
</dbReference>
<dbReference type="AlphaFoldDB" id="A0A932FUD8"/>
<gene>
    <name evidence="3" type="ORF">HYY20_01255</name>
</gene>
<dbReference type="PANTHER" id="PTHR43566">
    <property type="entry name" value="CONSERVED PROTEIN"/>
    <property type="match status" value="1"/>
</dbReference>
<feature type="domain" description="AAA" evidence="1">
    <location>
        <begin position="22"/>
        <end position="138"/>
    </location>
</feature>
<evidence type="ECO:0000313" key="3">
    <source>
        <dbReference type="EMBL" id="MBI2875490.1"/>
    </source>
</evidence>
<dbReference type="GO" id="GO:0005524">
    <property type="term" value="F:ATP binding"/>
    <property type="evidence" value="ECO:0007669"/>
    <property type="project" value="UniProtKB-KW"/>
</dbReference>
<evidence type="ECO:0000259" key="2">
    <source>
        <dbReference type="Pfam" id="PF13635"/>
    </source>
</evidence>
<keyword evidence="3" id="KW-0547">Nucleotide-binding</keyword>
<proteinExistence type="predicted"/>
<dbReference type="Proteomes" id="UP000769766">
    <property type="component" value="Unassembled WGS sequence"/>
</dbReference>
<keyword evidence="3" id="KW-0067">ATP-binding</keyword>
<dbReference type="Pfam" id="PF13173">
    <property type="entry name" value="AAA_14"/>
    <property type="match status" value="1"/>
</dbReference>
<protein>
    <submittedName>
        <fullName evidence="3">ATP-binding protein</fullName>
    </submittedName>
</protein>
<reference evidence="3" key="1">
    <citation type="submission" date="2020-07" db="EMBL/GenBank/DDBJ databases">
        <title>Huge and variable diversity of episymbiotic CPR bacteria and DPANN archaea in groundwater ecosystems.</title>
        <authorList>
            <person name="He C.Y."/>
            <person name="Keren R."/>
            <person name="Whittaker M."/>
            <person name="Farag I.F."/>
            <person name="Doudna J."/>
            <person name="Cate J.H.D."/>
            <person name="Banfield J.F."/>
        </authorList>
    </citation>
    <scope>NUCLEOTIDE SEQUENCE</scope>
    <source>
        <strain evidence="3">NC_groundwater_672_Ag_B-0.1um_62_36</strain>
    </source>
</reference>
<evidence type="ECO:0000259" key="1">
    <source>
        <dbReference type="Pfam" id="PF13173"/>
    </source>
</evidence>
<evidence type="ECO:0000313" key="4">
    <source>
        <dbReference type="Proteomes" id="UP000769766"/>
    </source>
</evidence>
<feature type="domain" description="DUF4143" evidence="2">
    <location>
        <begin position="199"/>
        <end position="358"/>
    </location>
</feature>
<comment type="caution">
    <text evidence="3">The sequence shown here is derived from an EMBL/GenBank/DDBJ whole genome shotgun (WGS) entry which is preliminary data.</text>
</comment>
<dbReference type="Pfam" id="PF13635">
    <property type="entry name" value="DUF4143"/>
    <property type="match status" value="1"/>
</dbReference>
<dbReference type="InterPro" id="IPR027417">
    <property type="entry name" value="P-loop_NTPase"/>
</dbReference>
<dbReference type="InterPro" id="IPR025420">
    <property type="entry name" value="DUF4143"/>
</dbReference>
<dbReference type="InterPro" id="IPR041682">
    <property type="entry name" value="AAA_14"/>
</dbReference>
<sequence length="407" mass="45437">MQSEYFRRTLEPVIRRAAEEFPVVVLTGPRQSGKTTLLKTLFGKTYGYISLELPDVQAAAASDPRSFIEMYAPPVIFDEVQYVPHLLPYIKERVDATRNRYGQYLLTGSQNLLLMERVTESLAGRAAMLRLLPLSRREAAGRPEAPLPWEPRWSPATRETLSGRDLWNSFLRGGYPELTVHPKRDITLWHASYVQTYLERDVRTLRQVGDLVQFQVFLRALAARCAQLLNLAELARDLGVAVNTAKAWLSVLEATYQVIVLRPYFVNVGKRLVKTPKVYFNDIGTLCYLVGLRDPEHAASGPMGGAIMEAAVLSEIVKTLVHQGVEPQVYFWRTSTGREVDIIVETAGKLIPIEVKLSATLRPAMASGIQAFRKDLGDRVAPGYVVHPGKVRLPVSPGVTALPFGDL</sequence>
<dbReference type="PANTHER" id="PTHR43566:SF2">
    <property type="entry name" value="DUF4143 DOMAIN-CONTAINING PROTEIN"/>
    <property type="match status" value="1"/>
</dbReference>
<name>A0A932FUD8_UNCTE</name>
<dbReference type="EMBL" id="JACPRF010000035">
    <property type="protein sequence ID" value="MBI2875490.1"/>
    <property type="molecule type" value="Genomic_DNA"/>
</dbReference>